<dbReference type="PROSITE" id="PS51379">
    <property type="entry name" value="4FE4S_FER_2"/>
    <property type="match status" value="1"/>
</dbReference>
<proteinExistence type="predicted"/>
<protein>
    <recommendedName>
        <fullName evidence="1">4Fe-4S ferredoxin-type domain-containing protein</fullName>
    </recommendedName>
</protein>
<dbReference type="GO" id="GO:0016491">
    <property type="term" value="F:oxidoreductase activity"/>
    <property type="evidence" value="ECO:0007669"/>
    <property type="project" value="InterPro"/>
</dbReference>
<accession>A0A0F8YY78</accession>
<feature type="non-terminal residue" evidence="2">
    <location>
        <position position="418"/>
    </location>
</feature>
<evidence type="ECO:0000313" key="2">
    <source>
        <dbReference type="EMBL" id="KKK86402.1"/>
    </source>
</evidence>
<dbReference type="PRINTS" id="PR00368">
    <property type="entry name" value="FADPNR"/>
</dbReference>
<sequence length="418" mass="45744">EWGIEVRFNHEIKGQDDIDAFFDDGFEAVFLSVGSHKAARMGLENEDAKGVSHGIDFLRDVRLDKKTSVRDNVIVIGGGNVAMDCARTARRLGAKKVTIVCLEARDKMPAYPWEIEWSEEEDVDMQAAKATQNIVVKDGAFAGLNVVDVAKMEFVEGRLELETVDGTEQMLAAEELIVAIGQKPALDFLGDGSKVKLTRRGTVEIDEKCQSSQAGVFAGGDVIRGAASVVQAMADGQKAAKSIIAYINGEEFVPEENTEQVVEIDKAELKERKEKKVLRNEMPVMSLDKRVSTFDEVDLGFTEKMAVNESQRCLYCAVCSACGLCKKICEADAILYDDKAKERVINTGAVILAPGFEYFDASLKGEYGYGRFANVVSAMDFERLLSASGPCDGHVFKPSDGEEPDNIAFIQCVGSRDK</sequence>
<dbReference type="GO" id="GO:0051536">
    <property type="term" value="F:iron-sulfur cluster binding"/>
    <property type="evidence" value="ECO:0007669"/>
    <property type="project" value="InterPro"/>
</dbReference>
<dbReference type="Gene3D" id="1.10.1060.10">
    <property type="entry name" value="Alpha-helical ferredoxin"/>
    <property type="match status" value="1"/>
</dbReference>
<gene>
    <name evidence="2" type="ORF">LCGC14_2763600</name>
</gene>
<evidence type="ECO:0000259" key="1">
    <source>
        <dbReference type="PROSITE" id="PS51379"/>
    </source>
</evidence>
<reference evidence="2" key="1">
    <citation type="journal article" date="2015" name="Nature">
        <title>Complex archaea that bridge the gap between prokaryotes and eukaryotes.</title>
        <authorList>
            <person name="Spang A."/>
            <person name="Saw J.H."/>
            <person name="Jorgensen S.L."/>
            <person name="Zaremba-Niedzwiedzka K."/>
            <person name="Martijn J."/>
            <person name="Lind A.E."/>
            <person name="van Eijk R."/>
            <person name="Schleper C."/>
            <person name="Guy L."/>
            <person name="Ettema T.J."/>
        </authorList>
    </citation>
    <scope>NUCLEOTIDE SEQUENCE</scope>
</reference>
<dbReference type="Pfam" id="PF07992">
    <property type="entry name" value="Pyr_redox_2"/>
    <property type="match status" value="1"/>
</dbReference>
<comment type="caution">
    <text evidence="2">The sequence shown here is derived from an EMBL/GenBank/DDBJ whole genome shotgun (WGS) entry which is preliminary data.</text>
</comment>
<feature type="domain" description="4Fe-4S ferredoxin-type" evidence="1">
    <location>
        <begin position="319"/>
        <end position="339"/>
    </location>
</feature>
<dbReference type="InterPro" id="IPR023753">
    <property type="entry name" value="FAD/NAD-binding_dom"/>
</dbReference>
<feature type="non-terminal residue" evidence="2">
    <location>
        <position position="1"/>
    </location>
</feature>
<dbReference type="InterPro" id="IPR036188">
    <property type="entry name" value="FAD/NAD-bd_sf"/>
</dbReference>
<dbReference type="InterPro" id="IPR017896">
    <property type="entry name" value="4Fe4S_Fe-S-bd"/>
</dbReference>
<organism evidence="2">
    <name type="scientific">marine sediment metagenome</name>
    <dbReference type="NCBI Taxonomy" id="412755"/>
    <lineage>
        <taxon>unclassified sequences</taxon>
        <taxon>metagenomes</taxon>
        <taxon>ecological metagenomes</taxon>
    </lineage>
</organism>
<name>A0A0F8YY78_9ZZZZ</name>
<dbReference type="EMBL" id="LAZR01050862">
    <property type="protein sequence ID" value="KKK86402.1"/>
    <property type="molecule type" value="Genomic_DNA"/>
</dbReference>
<dbReference type="PANTHER" id="PTHR42783">
    <property type="entry name" value="GLUTAMATE SYNTHASE [NADPH] SMALL CHAIN"/>
    <property type="match status" value="1"/>
</dbReference>
<dbReference type="PROSITE" id="PS00198">
    <property type="entry name" value="4FE4S_FER_1"/>
    <property type="match status" value="1"/>
</dbReference>
<dbReference type="PANTHER" id="PTHR42783:SF3">
    <property type="entry name" value="GLUTAMATE SYNTHASE [NADPH] SMALL CHAIN-RELATED"/>
    <property type="match status" value="1"/>
</dbReference>
<dbReference type="SUPFAM" id="SSF51971">
    <property type="entry name" value="Nucleotide-binding domain"/>
    <property type="match status" value="2"/>
</dbReference>
<dbReference type="AlphaFoldDB" id="A0A0F8YY78"/>
<dbReference type="InterPro" id="IPR009051">
    <property type="entry name" value="Helical_ferredxn"/>
</dbReference>
<dbReference type="Gene3D" id="3.50.50.60">
    <property type="entry name" value="FAD/NAD(P)-binding domain"/>
    <property type="match status" value="2"/>
</dbReference>
<dbReference type="InterPro" id="IPR017900">
    <property type="entry name" value="4Fe4S_Fe_S_CS"/>
</dbReference>
<dbReference type="SUPFAM" id="SSF46548">
    <property type="entry name" value="alpha-helical ferredoxin"/>
    <property type="match status" value="1"/>
</dbReference>